<reference evidence="2 3" key="2">
    <citation type="submission" date="2018-11" db="EMBL/GenBank/DDBJ databases">
        <authorList>
            <consortium name="Pathogen Informatics"/>
        </authorList>
    </citation>
    <scope>NUCLEOTIDE SEQUENCE [LARGE SCALE GENOMIC DNA]</scope>
</reference>
<keyword evidence="1" id="KW-1133">Transmembrane helix</keyword>
<dbReference type="OrthoDB" id="10639058at2759"/>
<gene>
    <name evidence="2" type="ORF">ASIM_LOCUS5280</name>
</gene>
<dbReference type="AlphaFoldDB" id="A0A0M3JCZ9"/>
<name>A0A0M3JCZ9_ANISI</name>
<proteinExistence type="predicted"/>
<evidence type="ECO:0000256" key="1">
    <source>
        <dbReference type="SAM" id="Phobius"/>
    </source>
</evidence>
<accession>A0A0M3JCZ9</accession>
<feature type="transmembrane region" description="Helical" evidence="1">
    <location>
        <begin position="95"/>
        <end position="115"/>
    </location>
</feature>
<keyword evidence="1" id="KW-0812">Transmembrane</keyword>
<evidence type="ECO:0000313" key="2">
    <source>
        <dbReference type="EMBL" id="VDK25262.1"/>
    </source>
</evidence>
<keyword evidence="3" id="KW-1185">Reference proteome</keyword>
<protein>
    <submittedName>
        <fullName evidence="4">Transmembrane protein</fullName>
    </submittedName>
</protein>
<keyword evidence="1" id="KW-0472">Membrane</keyword>
<dbReference type="EMBL" id="UYRR01010168">
    <property type="protein sequence ID" value="VDK25262.1"/>
    <property type="molecule type" value="Genomic_DNA"/>
</dbReference>
<dbReference type="WBParaSite" id="ASIM_0000548401-mRNA-1">
    <property type="protein sequence ID" value="ASIM_0000548401-mRNA-1"/>
    <property type="gene ID" value="ASIM_0000548401"/>
</dbReference>
<organism evidence="4">
    <name type="scientific">Anisakis simplex</name>
    <name type="common">Herring worm</name>
    <dbReference type="NCBI Taxonomy" id="6269"/>
    <lineage>
        <taxon>Eukaryota</taxon>
        <taxon>Metazoa</taxon>
        <taxon>Ecdysozoa</taxon>
        <taxon>Nematoda</taxon>
        <taxon>Chromadorea</taxon>
        <taxon>Rhabditida</taxon>
        <taxon>Spirurina</taxon>
        <taxon>Ascaridomorpha</taxon>
        <taxon>Ascaridoidea</taxon>
        <taxon>Anisakidae</taxon>
        <taxon>Anisakis</taxon>
        <taxon>Anisakis simplex complex</taxon>
    </lineage>
</organism>
<feature type="transmembrane region" description="Helical" evidence="1">
    <location>
        <begin position="56"/>
        <end position="83"/>
    </location>
</feature>
<dbReference type="Proteomes" id="UP000267096">
    <property type="component" value="Unassembled WGS sequence"/>
</dbReference>
<feature type="transmembrane region" description="Helical" evidence="1">
    <location>
        <begin position="21"/>
        <end position="44"/>
    </location>
</feature>
<reference evidence="4" key="1">
    <citation type="submission" date="2017-02" db="UniProtKB">
        <authorList>
            <consortium name="WormBaseParasite"/>
        </authorList>
    </citation>
    <scope>IDENTIFICATION</scope>
</reference>
<evidence type="ECO:0000313" key="3">
    <source>
        <dbReference type="Proteomes" id="UP000267096"/>
    </source>
</evidence>
<sequence length="123" mass="13299">MLIAVIACLFGDYWYTQPLPATAFVCAVFALGTLLVSFCLIFISSERGGSASSGNTVLIVRAAVMSVVLLLAIISGILFAIGVEVCLREAYGTCYLFYYSKPFVVASVSFIPFTFNRIPPQSF</sequence>
<evidence type="ECO:0000313" key="4">
    <source>
        <dbReference type="WBParaSite" id="ASIM_0000548401-mRNA-1"/>
    </source>
</evidence>